<organism evidence="1 2">
    <name type="scientific">Kitasatospora phosalacinea</name>
    <dbReference type="NCBI Taxonomy" id="2065"/>
    <lineage>
        <taxon>Bacteria</taxon>
        <taxon>Bacillati</taxon>
        <taxon>Actinomycetota</taxon>
        <taxon>Actinomycetes</taxon>
        <taxon>Kitasatosporales</taxon>
        <taxon>Streptomycetaceae</taxon>
        <taxon>Kitasatospora</taxon>
    </lineage>
</organism>
<gene>
    <name evidence="1" type="ORF">Kpho02_76280</name>
</gene>
<comment type="caution">
    <text evidence="1">The sequence shown here is derived from an EMBL/GenBank/DDBJ whole genome shotgun (WGS) entry which is preliminary data.</text>
</comment>
<proteinExistence type="predicted"/>
<dbReference type="RefSeq" id="WP_285740864.1">
    <property type="nucleotide sequence ID" value="NZ_BSSA01000054.1"/>
</dbReference>
<dbReference type="Proteomes" id="UP001165041">
    <property type="component" value="Unassembled WGS sequence"/>
</dbReference>
<sequence length="120" mass="12647">MTFTTPAKAADQAAEAIRALNHATLNPSSGEEEWRFPSHAYDVIGGLDRMAGGLDQALEQTWAFLAKLAADGHVGSDRGDADRDLADAKEALDLARAASEQLLVALSAAHRATSPLSYKG</sequence>
<evidence type="ECO:0000313" key="1">
    <source>
        <dbReference type="EMBL" id="GLW75331.1"/>
    </source>
</evidence>
<name>A0A9W6V529_9ACTN</name>
<protein>
    <submittedName>
        <fullName evidence="1">Uncharacterized protein</fullName>
    </submittedName>
</protein>
<dbReference type="AlphaFoldDB" id="A0A9W6V529"/>
<accession>A0A9W6V529</accession>
<evidence type="ECO:0000313" key="2">
    <source>
        <dbReference type="Proteomes" id="UP001165041"/>
    </source>
</evidence>
<dbReference type="EMBL" id="BSSA01000054">
    <property type="protein sequence ID" value="GLW75331.1"/>
    <property type="molecule type" value="Genomic_DNA"/>
</dbReference>
<reference evidence="1" key="1">
    <citation type="submission" date="2023-02" db="EMBL/GenBank/DDBJ databases">
        <title>Kitasatospora phosalacinea NBRC 14627.</title>
        <authorList>
            <person name="Ichikawa N."/>
            <person name="Sato H."/>
            <person name="Tonouchi N."/>
        </authorList>
    </citation>
    <scope>NUCLEOTIDE SEQUENCE</scope>
    <source>
        <strain evidence="1">NBRC 14627</strain>
    </source>
</reference>